<protein>
    <submittedName>
        <fullName evidence="3">Short chain dehydrogenase/ reductase</fullName>
    </submittedName>
</protein>
<accession>A0A2V5HUH7</accession>
<proteinExistence type="inferred from homology"/>
<evidence type="ECO:0000313" key="4">
    <source>
        <dbReference type="Proteomes" id="UP000248817"/>
    </source>
</evidence>
<reference evidence="3 4" key="1">
    <citation type="submission" date="2018-02" db="EMBL/GenBank/DDBJ databases">
        <title>The genomes of Aspergillus section Nigri reveals drivers in fungal speciation.</title>
        <authorList>
            <consortium name="DOE Joint Genome Institute"/>
            <person name="Vesth T.C."/>
            <person name="Nybo J."/>
            <person name="Theobald S."/>
            <person name="Brandl J."/>
            <person name="Frisvad J.C."/>
            <person name="Nielsen K.F."/>
            <person name="Lyhne E.K."/>
            <person name="Kogle M.E."/>
            <person name="Kuo A."/>
            <person name="Riley R."/>
            <person name="Clum A."/>
            <person name="Nolan M."/>
            <person name="Lipzen A."/>
            <person name="Salamov A."/>
            <person name="Henrissat B."/>
            <person name="Wiebenga A."/>
            <person name="De vries R.P."/>
            <person name="Grigoriev I.V."/>
            <person name="Mortensen U.H."/>
            <person name="Andersen M.R."/>
            <person name="Baker S.E."/>
        </authorList>
    </citation>
    <scope>NUCLEOTIDE SEQUENCE [LARGE SCALE GENOMIC DNA]</scope>
    <source>
        <strain evidence="3 4">CBS 114.80</strain>
    </source>
</reference>
<dbReference type="SUPFAM" id="SSF51735">
    <property type="entry name" value="NAD(P)-binding Rossmann-fold domains"/>
    <property type="match status" value="1"/>
</dbReference>
<dbReference type="InterPro" id="IPR036291">
    <property type="entry name" value="NAD(P)-bd_dom_sf"/>
</dbReference>
<dbReference type="FunFam" id="3.40.50.720:FF:000084">
    <property type="entry name" value="Short-chain dehydrogenase reductase"/>
    <property type="match status" value="1"/>
</dbReference>
<dbReference type="PRINTS" id="PR00080">
    <property type="entry name" value="SDRFAMILY"/>
</dbReference>
<dbReference type="Pfam" id="PF13561">
    <property type="entry name" value="adh_short_C2"/>
    <property type="match status" value="1"/>
</dbReference>
<dbReference type="Proteomes" id="UP000248817">
    <property type="component" value="Unassembled WGS sequence"/>
</dbReference>
<dbReference type="EMBL" id="KZ825555">
    <property type="protein sequence ID" value="PYI28138.1"/>
    <property type="molecule type" value="Genomic_DNA"/>
</dbReference>
<dbReference type="CDD" id="cd05233">
    <property type="entry name" value="SDR_c"/>
    <property type="match status" value="1"/>
</dbReference>
<dbReference type="PANTHER" id="PTHR42760">
    <property type="entry name" value="SHORT-CHAIN DEHYDROGENASES/REDUCTASES FAMILY MEMBER"/>
    <property type="match status" value="1"/>
</dbReference>
<gene>
    <name evidence="3" type="ORF">BP00DRAFT_449655</name>
</gene>
<evidence type="ECO:0000256" key="1">
    <source>
        <dbReference type="ARBA" id="ARBA00006484"/>
    </source>
</evidence>
<dbReference type="GO" id="GO:0016616">
    <property type="term" value="F:oxidoreductase activity, acting on the CH-OH group of donors, NAD or NADP as acceptor"/>
    <property type="evidence" value="ECO:0007669"/>
    <property type="project" value="TreeGrafter"/>
</dbReference>
<sequence>MSCQVEGTALITGAGSGVGEQTALHLAANGISALTLVDIDPSGLDHVHQALQASHPTVQVLVPADVTDEAAVEAAFQETVTVFQRVDIVINAAGVGQPFQSTPDLSKEDWEKVIRVNLTGVWLCQRAAIRQMLAQEPRSARQGRGVIVNVASALGLTTPSTLLPTTAYVSSKHAVMGLTKSDAKIYAAEGIRINAVCPGWCRTPLIQSELDSGELSAEILSAPVQRVAEVEEIASAILFLASPMSSFVYGTGLMVDGGYSL</sequence>
<dbReference type="InterPro" id="IPR002347">
    <property type="entry name" value="SDR_fam"/>
</dbReference>
<keyword evidence="4" id="KW-1185">Reference proteome</keyword>
<keyword evidence="2" id="KW-0521">NADP</keyword>
<dbReference type="PANTHER" id="PTHR42760:SF124">
    <property type="entry name" value="SHORT-CHAIN DEHYDROGENASE_REDUCTASE"/>
    <property type="match status" value="1"/>
</dbReference>
<organism evidence="3 4">
    <name type="scientific">Aspergillus indologenus CBS 114.80</name>
    <dbReference type="NCBI Taxonomy" id="1450541"/>
    <lineage>
        <taxon>Eukaryota</taxon>
        <taxon>Fungi</taxon>
        <taxon>Dikarya</taxon>
        <taxon>Ascomycota</taxon>
        <taxon>Pezizomycotina</taxon>
        <taxon>Eurotiomycetes</taxon>
        <taxon>Eurotiomycetidae</taxon>
        <taxon>Eurotiales</taxon>
        <taxon>Aspergillaceae</taxon>
        <taxon>Aspergillus</taxon>
        <taxon>Aspergillus subgen. Circumdati</taxon>
    </lineage>
</organism>
<evidence type="ECO:0000256" key="2">
    <source>
        <dbReference type="ARBA" id="ARBA00022857"/>
    </source>
</evidence>
<dbReference type="AlphaFoldDB" id="A0A2V5HUH7"/>
<evidence type="ECO:0000313" key="3">
    <source>
        <dbReference type="EMBL" id="PYI28138.1"/>
    </source>
</evidence>
<dbReference type="Gene3D" id="3.40.50.720">
    <property type="entry name" value="NAD(P)-binding Rossmann-like Domain"/>
    <property type="match status" value="1"/>
</dbReference>
<name>A0A2V5HUH7_9EURO</name>
<dbReference type="PRINTS" id="PR00081">
    <property type="entry name" value="GDHRDH"/>
</dbReference>
<comment type="similarity">
    <text evidence="1">Belongs to the short-chain dehydrogenases/reductases (SDR) family.</text>
</comment>